<name>A0A853CME0_9ACTN</name>
<gene>
    <name evidence="1" type="ORF">GGQ55_005168</name>
</gene>
<dbReference type="AlphaFoldDB" id="A0A853CME0"/>
<dbReference type="EMBL" id="JACBZT010000001">
    <property type="protein sequence ID" value="NYJ08890.1"/>
    <property type="molecule type" value="Genomic_DNA"/>
</dbReference>
<dbReference type="RefSeq" id="WP_179721830.1">
    <property type="nucleotide sequence ID" value="NZ_JACBZT010000001.1"/>
</dbReference>
<dbReference type="Proteomes" id="UP000541969">
    <property type="component" value="Unassembled WGS sequence"/>
</dbReference>
<protein>
    <submittedName>
        <fullName evidence="1">Uncharacterized protein</fullName>
    </submittedName>
</protein>
<comment type="caution">
    <text evidence="1">The sequence shown here is derived from an EMBL/GenBank/DDBJ whole genome shotgun (WGS) entry which is preliminary data.</text>
</comment>
<sequence>MPSTHPELNGYTVTLEVFVPAEKAQRMADRLDHRWHIENWTPEAAAYEVAREALEASGLHQAVSLGVAEVRR</sequence>
<accession>A0A853CME0</accession>
<evidence type="ECO:0000313" key="1">
    <source>
        <dbReference type="EMBL" id="NYJ08890.1"/>
    </source>
</evidence>
<reference evidence="1 2" key="1">
    <citation type="submission" date="2020-07" db="EMBL/GenBank/DDBJ databases">
        <title>Sequencing the genomes of 1000 actinobacteria strains.</title>
        <authorList>
            <person name="Klenk H.-P."/>
        </authorList>
    </citation>
    <scope>NUCLEOTIDE SEQUENCE [LARGE SCALE GENOMIC DNA]</scope>
    <source>
        <strain evidence="1 2">DSM 104001</strain>
    </source>
</reference>
<proteinExistence type="predicted"/>
<evidence type="ECO:0000313" key="2">
    <source>
        <dbReference type="Proteomes" id="UP000541969"/>
    </source>
</evidence>
<keyword evidence="2" id="KW-1185">Reference proteome</keyword>
<organism evidence="1 2">
    <name type="scientific">Petropleomorpha daqingensis</name>
    <dbReference type="NCBI Taxonomy" id="2026353"/>
    <lineage>
        <taxon>Bacteria</taxon>
        <taxon>Bacillati</taxon>
        <taxon>Actinomycetota</taxon>
        <taxon>Actinomycetes</taxon>
        <taxon>Geodermatophilales</taxon>
        <taxon>Geodermatophilaceae</taxon>
        <taxon>Petropleomorpha</taxon>
    </lineage>
</organism>